<dbReference type="AlphaFoldDB" id="A0A0A9BKC9"/>
<reference evidence="1" key="2">
    <citation type="journal article" date="2015" name="Data Brief">
        <title>Shoot transcriptome of the giant reed, Arundo donax.</title>
        <authorList>
            <person name="Barrero R.A."/>
            <person name="Guerrero F.D."/>
            <person name="Moolhuijzen P."/>
            <person name="Goolsby J.A."/>
            <person name="Tidwell J."/>
            <person name="Bellgard S.E."/>
            <person name="Bellgard M.I."/>
        </authorList>
    </citation>
    <scope>NUCLEOTIDE SEQUENCE</scope>
    <source>
        <tissue evidence="1">Shoot tissue taken approximately 20 cm above the soil surface</tissue>
    </source>
</reference>
<sequence length="31" mass="3305">MSTSLAMLSFLNGSVAVAPGGQVYYRIFVQP</sequence>
<evidence type="ECO:0000313" key="1">
    <source>
        <dbReference type="EMBL" id="JAD61650.1"/>
    </source>
</evidence>
<dbReference type="EMBL" id="GBRH01236245">
    <property type="protein sequence ID" value="JAD61650.1"/>
    <property type="molecule type" value="Transcribed_RNA"/>
</dbReference>
<protein>
    <submittedName>
        <fullName evidence="1">Uncharacterized protein</fullName>
    </submittedName>
</protein>
<proteinExistence type="predicted"/>
<reference evidence="1" key="1">
    <citation type="submission" date="2014-09" db="EMBL/GenBank/DDBJ databases">
        <authorList>
            <person name="Magalhaes I.L.F."/>
            <person name="Oliveira U."/>
            <person name="Santos F.R."/>
            <person name="Vidigal T.H.D.A."/>
            <person name="Brescovit A.D."/>
            <person name="Santos A.J."/>
        </authorList>
    </citation>
    <scope>NUCLEOTIDE SEQUENCE</scope>
    <source>
        <tissue evidence="1">Shoot tissue taken approximately 20 cm above the soil surface</tissue>
    </source>
</reference>
<name>A0A0A9BKC9_ARUDO</name>
<accession>A0A0A9BKC9</accession>
<organism evidence="1">
    <name type="scientific">Arundo donax</name>
    <name type="common">Giant reed</name>
    <name type="synonym">Donax arundinaceus</name>
    <dbReference type="NCBI Taxonomy" id="35708"/>
    <lineage>
        <taxon>Eukaryota</taxon>
        <taxon>Viridiplantae</taxon>
        <taxon>Streptophyta</taxon>
        <taxon>Embryophyta</taxon>
        <taxon>Tracheophyta</taxon>
        <taxon>Spermatophyta</taxon>
        <taxon>Magnoliopsida</taxon>
        <taxon>Liliopsida</taxon>
        <taxon>Poales</taxon>
        <taxon>Poaceae</taxon>
        <taxon>PACMAD clade</taxon>
        <taxon>Arundinoideae</taxon>
        <taxon>Arundineae</taxon>
        <taxon>Arundo</taxon>
    </lineage>
</organism>